<evidence type="ECO:0000256" key="4">
    <source>
        <dbReference type="ARBA" id="ARBA00012579"/>
    </source>
</evidence>
<dbReference type="Pfam" id="PF02542">
    <property type="entry name" value="YgbB"/>
    <property type="match status" value="1"/>
</dbReference>
<evidence type="ECO:0000256" key="1">
    <source>
        <dbReference type="ARBA" id="ARBA00000200"/>
    </source>
</evidence>
<dbReference type="InterPro" id="IPR020555">
    <property type="entry name" value="MECDP_synthase_CS"/>
</dbReference>
<evidence type="ECO:0000313" key="9">
    <source>
        <dbReference type="EMBL" id="SUZ85747.1"/>
    </source>
</evidence>
<gene>
    <name evidence="9" type="ORF">METZ01_LOCUS38601</name>
</gene>
<organism evidence="9">
    <name type="scientific">marine metagenome</name>
    <dbReference type="NCBI Taxonomy" id="408172"/>
    <lineage>
        <taxon>unclassified sequences</taxon>
        <taxon>metagenomes</taxon>
        <taxon>ecological metagenomes</taxon>
    </lineage>
</organism>
<protein>
    <recommendedName>
        <fullName evidence="4">2-C-methyl-D-erythritol 2,4-cyclodiphosphate synthase</fullName>
        <ecNumber evidence="4">4.6.1.12</ecNumber>
    </recommendedName>
</protein>
<dbReference type="AlphaFoldDB" id="A0A381R791"/>
<feature type="domain" description="2-C-methyl-D-erythritol 2,4-cyclodiphosphate synthase" evidence="8">
    <location>
        <begin position="1"/>
        <end position="154"/>
    </location>
</feature>
<dbReference type="GO" id="GO:0019288">
    <property type="term" value="P:isopentenyl diphosphate biosynthetic process, methylerythritol 4-phosphate pathway"/>
    <property type="evidence" value="ECO:0007669"/>
    <property type="project" value="UniProtKB-UniPathway"/>
</dbReference>
<proteinExistence type="inferred from homology"/>
<keyword evidence="6" id="KW-0414">Isoprene biosynthesis</keyword>
<dbReference type="EMBL" id="UINC01001649">
    <property type="protein sequence ID" value="SUZ85747.1"/>
    <property type="molecule type" value="Genomic_DNA"/>
</dbReference>
<name>A0A381R791_9ZZZZ</name>
<keyword evidence="5" id="KW-0479">Metal-binding</keyword>
<evidence type="ECO:0000256" key="7">
    <source>
        <dbReference type="ARBA" id="ARBA00023239"/>
    </source>
</evidence>
<dbReference type="UniPathway" id="UPA00056">
    <property type="reaction ID" value="UER00095"/>
</dbReference>
<dbReference type="GO" id="GO:0008685">
    <property type="term" value="F:2-C-methyl-D-erythritol 2,4-cyclodiphosphate synthase activity"/>
    <property type="evidence" value="ECO:0007669"/>
    <property type="project" value="UniProtKB-EC"/>
</dbReference>
<reference evidence="9" key="1">
    <citation type="submission" date="2018-05" db="EMBL/GenBank/DDBJ databases">
        <authorList>
            <person name="Lanie J.A."/>
            <person name="Ng W.-L."/>
            <person name="Kazmierczak K.M."/>
            <person name="Andrzejewski T.M."/>
            <person name="Davidsen T.M."/>
            <person name="Wayne K.J."/>
            <person name="Tettelin H."/>
            <person name="Glass J.I."/>
            <person name="Rusch D."/>
            <person name="Podicherti R."/>
            <person name="Tsui H.-C.T."/>
            <person name="Winkler M.E."/>
        </authorList>
    </citation>
    <scope>NUCLEOTIDE SEQUENCE</scope>
</reference>
<evidence type="ECO:0000256" key="3">
    <source>
        <dbReference type="ARBA" id="ARBA00004709"/>
    </source>
</evidence>
<dbReference type="PROSITE" id="PS01350">
    <property type="entry name" value="ISPF"/>
    <property type="match status" value="1"/>
</dbReference>
<dbReference type="GO" id="GO:0046872">
    <property type="term" value="F:metal ion binding"/>
    <property type="evidence" value="ECO:0007669"/>
    <property type="project" value="UniProtKB-KW"/>
</dbReference>
<keyword evidence="7" id="KW-0456">Lyase</keyword>
<accession>A0A381R791</accession>
<evidence type="ECO:0000256" key="5">
    <source>
        <dbReference type="ARBA" id="ARBA00022723"/>
    </source>
</evidence>
<comment type="pathway">
    <text evidence="3">Isoprenoid biosynthesis; isopentenyl diphosphate biosynthesis via DXP pathway; isopentenyl diphosphate from 1-deoxy-D-xylulose 5-phosphate: step 4/6.</text>
</comment>
<dbReference type="EC" id="4.6.1.12" evidence="4"/>
<dbReference type="InterPro" id="IPR003526">
    <property type="entry name" value="MECDP_synthase"/>
</dbReference>
<dbReference type="CDD" id="cd00554">
    <property type="entry name" value="MECDP_synthase"/>
    <property type="match status" value="1"/>
</dbReference>
<dbReference type="Gene3D" id="3.30.1330.50">
    <property type="entry name" value="2-C-methyl-D-erythritol 2,4-cyclodiphosphate synthase"/>
    <property type="match status" value="1"/>
</dbReference>
<dbReference type="InterPro" id="IPR036571">
    <property type="entry name" value="MECDP_synthase_sf"/>
</dbReference>
<dbReference type="NCBIfam" id="TIGR00151">
    <property type="entry name" value="ispF"/>
    <property type="match status" value="1"/>
</dbReference>
<evidence type="ECO:0000256" key="2">
    <source>
        <dbReference type="ARBA" id="ARBA00001968"/>
    </source>
</evidence>
<evidence type="ECO:0000256" key="6">
    <source>
        <dbReference type="ARBA" id="ARBA00023229"/>
    </source>
</evidence>
<dbReference type="PANTHER" id="PTHR43181:SF1">
    <property type="entry name" value="2-C-METHYL-D-ERYTHRITOL 2,4-CYCLODIPHOSPHATE SYNTHASE, CHLOROPLASTIC"/>
    <property type="match status" value="1"/>
</dbReference>
<evidence type="ECO:0000259" key="8">
    <source>
        <dbReference type="Pfam" id="PF02542"/>
    </source>
</evidence>
<sequence>MRVGIGYDAHKLIPGKGMYLGGVFIECEYALEAYSDGDVIIHSVIDSLLGAAALGDIGSLFSSKDPKNKDISSRVLLTQVMDLLDANKYKVINVDITLITETPKINQKADLIIDFLSKDLRVEKGCVSCKATTTDGLGFEGEKRGIACQTVSLIEKRIK</sequence>
<comment type="catalytic activity">
    <reaction evidence="1">
        <text>4-CDP-2-C-methyl-D-erythritol 2-phosphate = 2-C-methyl-D-erythritol 2,4-cyclic diphosphate + CMP</text>
        <dbReference type="Rhea" id="RHEA:23864"/>
        <dbReference type="ChEBI" id="CHEBI:57919"/>
        <dbReference type="ChEBI" id="CHEBI:58483"/>
        <dbReference type="ChEBI" id="CHEBI:60377"/>
        <dbReference type="EC" id="4.6.1.12"/>
    </reaction>
</comment>
<dbReference type="GO" id="GO:0016114">
    <property type="term" value="P:terpenoid biosynthetic process"/>
    <property type="evidence" value="ECO:0007669"/>
    <property type="project" value="InterPro"/>
</dbReference>
<dbReference type="HAMAP" id="MF_00107">
    <property type="entry name" value="IspF"/>
    <property type="match status" value="1"/>
</dbReference>
<comment type="cofactor">
    <cofactor evidence="2">
        <name>a divalent metal cation</name>
        <dbReference type="ChEBI" id="CHEBI:60240"/>
    </cofactor>
</comment>
<dbReference type="PANTHER" id="PTHR43181">
    <property type="entry name" value="2-C-METHYL-D-ERYTHRITOL 2,4-CYCLODIPHOSPHATE SYNTHASE, CHLOROPLASTIC"/>
    <property type="match status" value="1"/>
</dbReference>
<dbReference type="SUPFAM" id="SSF69765">
    <property type="entry name" value="IpsF-like"/>
    <property type="match status" value="1"/>
</dbReference>